<reference evidence="1 2" key="1">
    <citation type="journal article" date="2000" name="Nucleic Acids Res.">
        <title>Complete genome sequence of the alkaliphilic bacterium Bacillus halodurans and genomic sequence comparison with Bacillus subtilis.</title>
        <authorList>
            <person name="Takami H."/>
            <person name="Nakasone K."/>
            <person name="Takaki Y."/>
            <person name="Maeno G."/>
            <person name="Sasaki R."/>
            <person name="Masui N."/>
            <person name="Fuji F."/>
            <person name="Hirama C."/>
            <person name="Nakamura Y."/>
            <person name="Ogasawara N."/>
            <person name="Kuhara S."/>
            <person name="Horikoshi K."/>
        </authorList>
    </citation>
    <scope>NUCLEOTIDE SEQUENCE [LARGE SCALE GENOMIC DNA]</scope>
    <source>
        <strain evidence="2">ATCC BAA-125 / DSM 18197 / FERM 7344 / JCM 9153 / C-125</strain>
    </source>
</reference>
<evidence type="ECO:0000313" key="1">
    <source>
        <dbReference type="EMBL" id="BAB06607.1"/>
    </source>
</evidence>
<dbReference type="OrthoDB" id="2887077at2"/>
<dbReference type="KEGG" id="bha:BH2888"/>
<dbReference type="AlphaFoldDB" id="Q9K8W4"/>
<protein>
    <submittedName>
        <fullName evidence="1">BH2888 protein</fullName>
    </submittedName>
</protein>
<gene>
    <name evidence="1" type="ordered locus">BH2888</name>
</gene>
<dbReference type="eggNOG" id="ENOG502ZW4E">
    <property type="taxonomic scope" value="Bacteria"/>
</dbReference>
<keyword evidence="2" id="KW-1185">Reference proteome</keyword>
<dbReference type="Pfam" id="PF10815">
    <property type="entry name" value="ComZ"/>
    <property type="match status" value="1"/>
</dbReference>
<organism evidence="1 2">
    <name type="scientific">Halalkalibacterium halodurans (strain ATCC BAA-125 / DSM 18197 / FERM 7344 / JCM 9153 / C-125)</name>
    <name type="common">Bacillus halodurans</name>
    <dbReference type="NCBI Taxonomy" id="272558"/>
    <lineage>
        <taxon>Bacteria</taxon>
        <taxon>Bacillati</taxon>
        <taxon>Bacillota</taxon>
        <taxon>Bacilli</taxon>
        <taxon>Bacillales</taxon>
        <taxon>Bacillaceae</taxon>
        <taxon>Halalkalibacterium (ex Joshi et al. 2022)</taxon>
    </lineage>
</organism>
<dbReference type="HOGENOM" id="CLU_200215_0_0_9"/>
<accession>Q9K8W4</accession>
<evidence type="ECO:0000313" key="2">
    <source>
        <dbReference type="Proteomes" id="UP000001258"/>
    </source>
</evidence>
<proteinExistence type="predicted"/>
<dbReference type="Proteomes" id="UP000001258">
    <property type="component" value="Chromosome"/>
</dbReference>
<sequence>MYEHQNVNEVTFQVEPNRNMQFMQIAMKHLPEGKAFLDEKGIELSMEEMQPMLQLLMNVMNEAYELGWEDAQQSQNDG</sequence>
<dbReference type="PIR" id="H84010">
    <property type="entry name" value="H84010"/>
</dbReference>
<dbReference type="InterPro" id="IPR024558">
    <property type="entry name" value="ComZ"/>
</dbReference>
<name>Q9K8W4_HALH5</name>
<dbReference type="STRING" id="272558.gene:10728798"/>
<dbReference type="EMBL" id="BA000004">
    <property type="protein sequence ID" value="BAB06607.1"/>
    <property type="molecule type" value="Genomic_DNA"/>
</dbReference>